<sequence length="117" mass="13261">MVFWIPARNKSVRTFARKPMFPAGRRHCYRDAVIELPFPGERLGFHSIRILARMPWLAAGYTYHASPTRCCTSRPRLPPSPASHPQSQQILLGAQSAPAASNTTYDVMHTTRPRCDR</sequence>
<gene>
    <name evidence="2" type="ORF">L227DRAFT_570551</name>
</gene>
<keyword evidence="3" id="KW-1185">Reference proteome</keyword>
<dbReference type="AlphaFoldDB" id="A0A5C2SMX9"/>
<reference evidence="2" key="1">
    <citation type="journal article" date="2018" name="Genome Biol. Evol.">
        <title>Genomics and development of Lentinus tigrinus, a white-rot wood-decaying mushroom with dimorphic fruiting bodies.</title>
        <authorList>
            <person name="Wu B."/>
            <person name="Xu Z."/>
            <person name="Knudson A."/>
            <person name="Carlson A."/>
            <person name="Chen N."/>
            <person name="Kovaka S."/>
            <person name="LaButti K."/>
            <person name="Lipzen A."/>
            <person name="Pennachio C."/>
            <person name="Riley R."/>
            <person name="Schakwitz W."/>
            <person name="Umezawa K."/>
            <person name="Ohm R.A."/>
            <person name="Grigoriev I.V."/>
            <person name="Nagy L.G."/>
            <person name="Gibbons J."/>
            <person name="Hibbett D."/>
        </authorList>
    </citation>
    <scope>NUCLEOTIDE SEQUENCE [LARGE SCALE GENOMIC DNA]</scope>
    <source>
        <strain evidence="2">ALCF2SS1-6</strain>
    </source>
</reference>
<evidence type="ECO:0000313" key="2">
    <source>
        <dbReference type="EMBL" id="RPD65195.1"/>
    </source>
</evidence>
<protein>
    <submittedName>
        <fullName evidence="2">Uncharacterized protein</fullName>
    </submittedName>
</protein>
<dbReference type="EMBL" id="ML122252">
    <property type="protein sequence ID" value="RPD65195.1"/>
    <property type="molecule type" value="Genomic_DNA"/>
</dbReference>
<name>A0A5C2SMX9_9APHY</name>
<evidence type="ECO:0000256" key="1">
    <source>
        <dbReference type="SAM" id="MobiDB-lite"/>
    </source>
</evidence>
<dbReference type="Proteomes" id="UP000313359">
    <property type="component" value="Unassembled WGS sequence"/>
</dbReference>
<feature type="region of interest" description="Disordered" evidence="1">
    <location>
        <begin position="97"/>
        <end position="117"/>
    </location>
</feature>
<organism evidence="2 3">
    <name type="scientific">Lentinus tigrinus ALCF2SS1-6</name>
    <dbReference type="NCBI Taxonomy" id="1328759"/>
    <lineage>
        <taxon>Eukaryota</taxon>
        <taxon>Fungi</taxon>
        <taxon>Dikarya</taxon>
        <taxon>Basidiomycota</taxon>
        <taxon>Agaricomycotina</taxon>
        <taxon>Agaricomycetes</taxon>
        <taxon>Polyporales</taxon>
        <taxon>Polyporaceae</taxon>
        <taxon>Lentinus</taxon>
    </lineage>
</organism>
<evidence type="ECO:0000313" key="3">
    <source>
        <dbReference type="Proteomes" id="UP000313359"/>
    </source>
</evidence>
<accession>A0A5C2SMX9</accession>
<proteinExistence type="predicted"/>